<dbReference type="Proteomes" id="UP000005113">
    <property type="component" value="Unassembled WGS sequence"/>
</dbReference>
<proteinExistence type="inferred from homology"/>
<evidence type="ECO:0000313" key="4">
    <source>
        <dbReference type="EMBL" id="EJF52750.1"/>
    </source>
</evidence>
<dbReference type="Gene3D" id="3.20.20.70">
    <property type="entry name" value="Aldolase class I"/>
    <property type="match status" value="1"/>
</dbReference>
<dbReference type="PIRSF" id="PIRSF006429">
    <property type="entry name" value="GOGAT_lg_2"/>
    <property type="match status" value="1"/>
</dbReference>
<dbReference type="OrthoDB" id="9758182at2"/>
<comment type="similarity">
    <text evidence="1 2">Belongs to the glutamate synthase family.</text>
</comment>
<dbReference type="HOGENOM" id="CLU_026563_1_0_10"/>
<dbReference type="EMBL" id="JH719942">
    <property type="protein sequence ID" value="EJF52750.1"/>
    <property type="molecule type" value="Genomic_DNA"/>
</dbReference>
<dbReference type="GO" id="GO:0015930">
    <property type="term" value="F:glutamate synthase activity"/>
    <property type="evidence" value="ECO:0007669"/>
    <property type="project" value="InterPro"/>
</dbReference>
<gene>
    <name evidence="4" type="ORF">SapgrDRAFT_1025</name>
</gene>
<dbReference type="GO" id="GO:0006537">
    <property type="term" value="P:glutamate biosynthetic process"/>
    <property type="evidence" value="ECO:0007669"/>
    <property type="project" value="InterPro"/>
</dbReference>
<evidence type="ECO:0000313" key="5">
    <source>
        <dbReference type="Proteomes" id="UP000005113"/>
    </source>
</evidence>
<dbReference type="Pfam" id="PF01645">
    <property type="entry name" value="Glu_synthase"/>
    <property type="match status" value="1"/>
</dbReference>
<name>J1I244_9BACT</name>
<organism evidence="4 5">
    <name type="scientific">Saprospira grandis DSM 2844</name>
    <dbReference type="NCBI Taxonomy" id="694433"/>
    <lineage>
        <taxon>Bacteria</taxon>
        <taxon>Pseudomonadati</taxon>
        <taxon>Bacteroidota</taxon>
        <taxon>Saprospiria</taxon>
        <taxon>Saprospirales</taxon>
        <taxon>Saprospiraceae</taxon>
        <taxon>Saprospira</taxon>
    </lineage>
</organism>
<evidence type="ECO:0000256" key="1">
    <source>
        <dbReference type="ARBA" id="ARBA00009716"/>
    </source>
</evidence>
<sequence>MTINNFPQKFLAVSLLLFAATAIAAYFLSIHFLWALVILVPLFFMGLQDMIQTDHAIRRTHPLIGRMRYFLEGLRPAIRQYFIESDLDHTPFSRRKRSLIYQRAKKAKETVPFGTQLDIYDEGYEWMTHSTYPFAFDSIEQDPKVSVGGPDCSQPYDLSIFNISAMSFGSLSANAVMAMNKGAAKGGFAQNTGEGGVSPYHLSQGGHLIWQIGTGYFGCRADNGHFDPDKFAKTVDHPDVKMVEIKLSQGAKPGHGGILPAKKNTAEIAKIRGVQAGTDVLSPPYHKAFQGPEGLLQFVAQLRQLSKGRPIGFKLCIGSEIEFYDLCKAMIKTGIKPDFITIDGGEGGTGAAPVEFSDSLGMPLRDGLSFAVDTLKGFDLKKDIKVLAAGKISCGFDLAKTLALGADACYSARAMMMAVGCIQALECHTNKCPTGVATQNKQLMKGLNIPDKAERIYSFHKKTVHALVELLAAAGMKEPSELSRKHILRRISMSEVRRYDQLYPEIPVGCLLQGQEGCLPDLYRKEMLQYLEEGSNYE</sequence>
<reference evidence="5" key="1">
    <citation type="journal article" date="2012" name="Stand. Genomic Sci.">
        <title>Permanent draft genome sequence of the gliding predator Saprospira grandis strain Sa g1 (= HR1).</title>
        <authorList>
            <person name="Mavromatis K."/>
            <person name="Chertkov O."/>
            <person name="Lapidus A."/>
            <person name="Nolan M."/>
            <person name="Lucas S."/>
            <person name="Tice H."/>
            <person name="Del Rio T.G."/>
            <person name="Cheng J.F."/>
            <person name="Han C."/>
            <person name="Tapia R."/>
            <person name="Bruce D."/>
            <person name="Goodwin L.A."/>
            <person name="Pitluck S."/>
            <person name="Huntemann M."/>
            <person name="Liolios K."/>
            <person name="Pagani I."/>
            <person name="Ivanova N."/>
            <person name="Mikhailova N."/>
            <person name="Pati A."/>
            <person name="Chen A."/>
            <person name="Palaniappan K."/>
            <person name="Land M."/>
            <person name="Brambilla E.M."/>
            <person name="Rohde M."/>
            <person name="Spring S."/>
            <person name="Goker M."/>
            <person name="Detter J.C."/>
            <person name="Bristow J."/>
            <person name="Eisen J.A."/>
            <person name="Markowitz V."/>
            <person name="Hugenholtz P."/>
            <person name="Kyrpides N.C."/>
            <person name="Klenk H.P."/>
            <person name="Woyke T."/>
        </authorList>
    </citation>
    <scope>NUCLEOTIDE SEQUENCE [LARGE SCALE GENOMIC DNA]</scope>
    <source>
        <strain evidence="5">DSM 2844</strain>
    </source>
</reference>
<dbReference type="InterPro" id="IPR002932">
    <property type="entry name" value="Glu_synthdom"/>
</dbReference>
<dbReference type="PANTHER" id="PTHR43819">
    <property type="entry name" value="ARCHAEAL-TYPE GLUTAMATE SYNTHASE [NADPH]"/>
    <property type="match status" value="1"/>
</dbReference>
<evidence type="ECO:0000259" key="3">
    <source>
        <dbReference type="Pfam" id="PF01645"/>
    </source>
</evidence>
<dbReference type="CDD" id="cd02808">
    <property type="entry name" value="GltS_FMN"/>
    <property type="match status" value="1"/>
</dbReference>
<dbReference type="AlphaFoldDB" id="J1I244"/>
<protein>
    <submittedName>
        <fullName evidence="4">Glutamate synthase family protein</fullName>
    </submittedName>
</protein>
<dbReference type="InterPro" id="IPR024188">
    <property type="entry name" value="GltB"/>
</dbReference>
<dbReference type="PIRSF" id="PIRSF500060">
    <property type="entry name" value="UCP500060"/>
    <property type="match status" value="1"/>
</dbReference>
<dbReference type="InterPro" id="IPR013785">
    <property type="entry name" value="Aldolase_TIM"/>
</dbReference>
<dbReference type="SUPFAM" id="SSF51395">
    <property type="entry name" value="FMN-linked oxidoreductases"/>
    <property type="match status" value="1"/>
</dbReference>
<feature type="domain" description="Glutamate synthase" evidence="3">
    <location>
        <begin position="160"/>
        <end position="476"/>
    </location>
</feature>
<dbReference type="PANTHER" id="PTHR43819:SF1">
    <property type="entry name" value="ARCHAEAL-TYPE GLUTAMATE SYNTHASE [NADPH]"/>
    <property type="match status" value="1"/>
</dbReference>
<dbReference type="InterPro" id="IPR027283">
    <property type="entry name" value="YerD"/>
</dbReference>
<dbReference type="RefSeq" id="WP_002657934.1">
    <property type="nucleotide sequence ID" value="NZ_JH719942.1"/>
</dbReference>
<accession>J1I244</accession>
<evidence type="ECO:0000256" key="2">
    <source>
        <dbReference type="PIRNR" id="PIRNR006429"/>
    </source>
</evidence>